<name>A0ABU0T5X3_9ACTN</name>
<organism evidence="1 2">
    <name type="scientific">Streptomyces umbrinus</name>
    <dbReference type="NCBI Taxonomy" id="67370"/>
    <lineage>
        <taxon>Bacteria</taxon>
        <taxon>Bacillati</taxon>
        <taxon>Actinomycetota</taxon>
        <taxon>Actinomycetes</taxon>
        <taxon>Kitasatosporales</taxon>
        <taxon>Streptomycetaceae</taxon>
        <taxon>Streptomyces</taxon>
        <taxon>Streptomyces phaeochromogenes group</taxon>
    </lineage>
</organism>
<proteinExistence type="predicted"/>
<protein>
    <submittedName>
        <fullName evidence="1">Uncharacterized protein</fullName>
    </submittedName>
</protein>
<evidence type="ECO:0000313" key="1">
    <source>
        <dbReference type="EMBL" id="MDQ1031201.1"/>
    </source>
</evidence>
<sequence length="115" mass="13208">MSEGTVEELAYLVRFRNVETYSAQTKDLHEPVRAPAELLDRESLPGLVHHDVAGVRVSLTEDQPLLDLESLERPEGHQYWTRRKKITFFWLVDGLAPTGRLDEAHALFEDVGRIR</sequence>
<keyword evidence="2" id="KW-1185">Reference proteome</keyword>
<gene>
    <name evidence="1" type="ORF">QF035_008783</name>
</gene>
<reference evidence="1 2" key="1">
    <citation type="submission" date="2023-07" db="EMBL/GenBank/DDBJ databases">
        <title>Comparative genomics of wheat-associated soil bacteria to identify genetic determinants of phenazine resistance.</title>
        <authorList>
            <person name="Mouncey N."/>
        </authorList>
    </citation>
    <scope>NUCLEOTIDE SEQUENCE [LARGE SCALE GENOMIC DNA]</scope>
    <source>
        <strain evidence="1 2">V2I4</strain>
    </source>
</reference>
<dbReference type="RefSeq" id="WP_307527177.1">
    <property type="nucleotide sequence ID" value="NZ_JAUSZI010000002.1"/>
</dbReference>
<evidence type="ECO:0000313" key="2">
    <source>
        <dbReference type="Proteomes" id="UP001230328"/>
    </source>
</evidence>
<accession>A0ABU0T5X3</accession>
<dbReference type="Proteomes" id="UP001230328">
    <property type="component" value="Unassembled WGS sequence"/>
</dbReference>
<dbReference type="EMBL" id="JAUSZI010000002">
    <property type="protein sequence ID" value="MDQ1031201.1"/>
    <property type="molecule type" value="Genomic_DNA"/>
</dbReference>
<comment type="caution">
    <text evidence="1">The sequence shown here is derived from an EMBL/GenBank/DDBJ whole genome shotgun (WGS) entry which is preliminary data.</text>
</comment>